<comment type="caution">
    <text evidence="2">The sequence shown here is derived from an EMBL/GenBank/DDBJ whole genome shotgun (WGS) entry which is preliminary data.</text>
</comment>
<dbReference type="EMBL" id="JAQYXP010000005">
    <property type="protein sequence ID" value="MEN3238319.1"/>
    <property type="molecule type" value="Genomic_DNA"/>
</dbReference>
<evidence type="ECO:0000313" key="2">
    <source>
        <dbReference type="EMBL" id="MEN3238319.1"/>
    </source>
</evidence>
<gene>
    <name evidence="2" type="ORF">PUR29_33260</name>
</gene>
<protein>
    <submittedName>
        <fullName evidence="2">Uncharacterized protein</fullName>
    </submittedName>
</protein>
<dbReference type="RefSeq" id="WP_346013615.1">
    <property type="nucleotide sequence ID" value="NZ_JAQYXP010000005.1"/>
</dbReference>
<feature type="coiled-coil region" evidence="1">
    <location>
        <begin position="66"/>
        <end position="93"/>
    </location>
</feature>
<dbReference type="Proteomes" id="UP001407347">
    <property type="component" value="Unassembled WGS sequence"/>
</dbReference>
<accession>A0ABV0A4J9</accession>
<keyword evidence="3" id="KW-1185">Reference proteome</keyword>
<name>A0ABV0A4J9_9HYPH</name>
<proteinExistence type="predicted"/>
<evidence type="ECO:0000313" key="3">
    <source>
        <dbReference type="Proteomes" id="UP001407347"/>
    </source>
</evidence>
<sequence length="104" mass="11182">MQNHAAHMSMDVANRGATIFTGLQLAIAGVREAEARRRRDGICAVADLAARLDESRQIEEQAVDAATAISHENDRLRRELAAAKAQIAALEVEALGYARMAGLV</sequence>
<organism evidence="2 3">
    <name type="scientific">Methylobacterium ajmalii</name>
    <dbReference type="NCBI Taxonomy" id="2738439"/>
    <lineage>
        <taxon>Bacteria</taxon>
        <taxon>Pseudomonadati</taxon>
        <taxon>Pseudomonadota</taxon>
        <taxon>Alphaproteobacteria</taxon>
        <taxon>Hyphomicrobiales</taxon>
        <taxon>Methylobacteriaceae</taxon>
        <taxon>Methylobacterium</taxon>
    </lineage>
</organism>
<keyword evidence="1" id="KW-0175">Coiled coil</keyword>
<evidence type="ECO:0000256" key="1">
    <source>
        <dbReference type="SAM" id="Coils"/>
    </source>
</evidence>
<reference evidence="2 3" key="1">
    <citation type="journal article" date="2023" name="PLoS ONE">
        <title>Complete genome assembly of Hawai'i environmental nontuberculous mycobacteria reveals unexpected co-isolation with methylobacteria.</title>
        <authorList>
            <person name="Hendrix J."/>
            <person name="Epperson L.E."/>
            <person name="Tong E.I."/>
            <person name="Chan Y.L."/>
            <person name="Hasan N.A."/>
            <person name="Dawrs S.N."/>
            <person name="Norton G.J."/>
            <person name="Virdi R."/>
            <person name="Crooks J.L."/>
            <person name="Chan E.D."/>
            <person name="Honda J.R."/>
            <person name="Strong M."/>
        </authorList>
    </citation>
    <scope>NUCLEOTIDE SEQUENCE [LARGE SCALE GENOMIC DNA]</scope>
    <source>
        <strain evidence="2 3">NJH_HI04-1</strain>
    </source>
</reference>